<dbReference type="EMBL" id="CH479179">
    <property type="protein sequence ID" value="EDW23970.1"/>
    <property type="molecule type" value="Genomic_DNA"/>
</dbReference>
<dbReference type="HOGENOM" id="CLU_032862_2_0_1"/>
<organism evidence="7">
    <name type="scientific">Drosophila persimilis</name>
    <name type="common">Fruit fly</name>
    <dbReference type="NCBI Taxonomy" id="7234"/>
    <lineage>
        <taxon>Eukaryota</taxon>
        <taxon>Metazoa</taxon>
        <taxon>Ecdysozoa</taxon>
        <taxon>Arthropoda</taxon>
        <taxon>Hexapoda</taxon>
        <taxon>Insecta</taxon>
        <taxon>Pterygota</taxon>
        <taxon>Neoptera</taxon>
        <taxon>Endopterygota</taxon>
        <taxon>Diptera</taxon>
        <taxon>Brachycera</taxon>
        <taxon>Muscomorpha</taxon>
        <taxon>Ephydroidea</taxon>
        <taxon>Drosophilidae</taxon>
        <taxon>Drosophila</taxon>
        <taxon>Sophophora</taxon>
    </lineage>
</organism>
<dbReference type="CDD" id="cd03442">
    <property type="entry name" value="BFIT_BACH"/>
    <property type="match status" value="2"/>
</dbReference>
<dbReference type="InterPro" id="IPR029069">
    <property type="entry name" value="HotDog_dom_sf"/>
</dbReference>
<dbReference type="STRING" id="7234.B4G2C5"/>
<dbReference type="PhylomeDB" id="B4G2C5"/>
<sequence length="470" mass="54130">MHRLIARGAGRILAKRNTTRGRLMPCAFLASHNRSQYGTKKSEDSPVKLTSDHCSGNLADVVKSIRERVDVDFGYNTVPKPRDHLLKYQPKLEDLPTRSMLDSHTTVVLPLGSDEYIRERYVNYLGRVRMGRVMEELDMMAVWLCHRHVLLPNLPKDVPLPYTFVTLLVDKVEFSNIERLKANYDIHLSGHVSWTGRSSMETTIYVQQLADGEYIDVTRALFLMVARNATNTGSAPVNPLKPADETEKAIWKEAEQRQKQRRAAHTESVLNSPPREHEQAIMYNLLKRTTIPDNMDLNRRVLPPKCRWMQDSQQTTMISPFPENRNAQNTIFGGYIMRQAVEISFIMASIYLRGRPILHCISDISFLSPVRVNTFLQMTAYVVYTNKNYVQLMTVAHIWDVQSGEDRTTNIFYLTYKADKIVDEVLPRSYREMLLYVHGRRKLLAALKLDPQYPDDTKETDANPKATENK</sequence>
<dbReference type="InterPro" id="IPR033120">
    <property type="entry name" value="HOTDOG_ACOT"/>
</dbReference>
<keyword evidence="7" id="KW-1185">Reference proteome</keyword>
<dbReference type="SUPFAM" id="SSF54637">
    <property type="entry name" value="Thioesterase/thiol ester dehydrase-isomerase"/>
    <property type="match status" value="2"/>
</dbReference>
<evidence type="ECO:0000256" key="2">
    <source>
        <dbReference type="ARBA" id="ARBA00022737"/>
    </source>
</evidence>
<dbReference type="KEGG" id="dpe:6588546"/>
<dbReference type="OMA" id="REMLWYI"/>
<dbReference type="FunFam" id="3.10.129.10:FF:000051">
    <property type="entry name" value="Acyl-coa thioesterase"/>
    <property type="match status" value="1"/>
</dbReference>
<feature type="domain" description="HotDog ACOT-type" evidence="5">
    <location>
        <begin position="310"/>
        <end position="422"/>
    </location>
</feature>
<proteinExistence type="inferred from homology"/>
<evidence type="ECO:0000313" key="7">
    <source>
        <dbReference type="Proteomes" id="UP000008744"/>
    </source>
</evidence>
<keyword evidence="4" id="KW-0809">Transit peptide</keyword>
<dbReference type="SMR" id="B4G2C5"/>
<dbReference type="PANTHER" id="PTHR12655">
    <property type="entry name" value="ACYL-COA THIOESTERASE"/>
    <property type="match status" value="1"/>
</dbReference>
<evidence type="ECO:0000256" key="3">
    <source>
        <dbReference type="ARBA" id="ARBA00022801"/>
    </source>
</evidence>
<dbReference type="PANTHER" id="PTHR12655:SF0">
    <property type="entry name" value="ACYL-COENZYME A THIOESTERASE 9, MITOCHONDRIAL"/>
    <property type="match status" value="1"/>
</dbReference>
<dbReference type="GO" id="GO:0047617">
    <property type="term" value="F:fatty acyl-CoA hydrolase activity"/>
    <property type="evidence" value="ECO:0007669"/>
    <property type="project" value="TreeGrafter"/>
</dbReference>
<keyword evidence="2" id="KW-0677">Repeat</keyword>
<reference evidence="6 7" key="1">
    <citation type="journal article" date="2007" name="Nature">
        <title>Evolution of genes and genomes on the Drosophila phylogeny.</title>
        <authorList>
            <consortium name="Drosophila 12 Genomes Consortium"/>
            <person name="Clark A.G."/>
            <person name="Eisen M.B."/>
            <person name="Smith D.R."/>
            <person name="Bergman C.M."/>
            <person name="Oliver B."/>
            <person name="Markow T.A."/>
            <person name="Kaufman T.C."/>
            <person name="Kellis M."/>
            <person name="Gelbart W."/>
            <person name="Iyer V.N."/>
            <person name="Pollard D.A."/>
            <person name="Sackton T.B."/>
            <person name="Larracuente A.M."/>
            <person name="Singh N.D."/>
            <person name="Abad J.P."/>
            <person name="Abt D.N."/>
            <person name="Adryan B."/>
            <person name="Aguade M."/>
            <person name="Akashi H."/>
            <person name="Anderson W.W."/>
            <person name="Aquadro C.F."/>
            <person name="Ardell D.H."/>
            <person name="Arguello R."/>
            <person name="Artieri C.G."/>
            <person name="Barbash D.A."/>
            <person name="Barker D."/>
            <person name="Barsanti P."/>
            <person name="Batterham P."/>
            <person name="Batzoglou S."/>
            <person name="Begun D."/>
            <person name="Bhutkar A."/>
            <person name="Blanco E."/>
            <person name="Bosak S.A."/>
            <person name="Bradley R.K."/>
            <person name="Brand A.D."/>
            <person name="Brent M.R."/>
            <person name="Brooks A.N."/>
            <person name="Brown R.H."/>
            <person name="Butlin R.K."/>
            <person name="Caggese C."/>
            <person name="Calvi B.R."/>
            <person name="Bernardo de Carvalho A."/>
            <person name="Caspi A."/>
            <person name="Castrezana S."/>
            <person name="Celniker S.E."/>
            <person name="Chang J.L."/>
            <person name="Chapple C."/>
            <person name="Chatterji S."/>
            <person name="Chinwalla A."/>
            <person name="Civetta A."/>
            <person name="Clifton S.W."/>
            <person name="Comeron J.M."/>
            <person name="Costello J.C."/>
            <person name="Coyne J.A."/>
            <person name="Daub J."/>
            <person name="David R.G."/>
            <person name="Delcher A.L."/>
            <person name="Delehaunty K."/>
            <person name="Do C.B."/>
            <person name="Ebling H."/>
            <person name="Edwards K."/>
            <person name="Eickbush T."/>
            <person name="Evans J.D."/>
            <person name="Filipski A."/>
            <person name="Findeiss S."/>
            <person name="Freyhult E."/>
            <person name="Fulton L."/>
            <person name="Fulton R."/>
            <person name="Garcia A.C."/>
            <person name="Gardiner A."/>
            <person name="Garfield D.A."/>
            <person name="Garvin B.E."/>
            <person name="Gibson G."/>
            <person name="Gilbert D."/>
            <person name="Gnerre S."/>
            <person name="Godfrey J."/>
            <person name="Good R."/>
            <person name="Gotea V."/>
            <person name="Gravely B."/>
            <person name="Greenberg A.J."/>
            <person name="Griffiths-Jones S."/>
            <person name="Gross S."/>
            <person name="Guigo R."/>
            <person name="Gustafson E.A."/>
            <person name="Haerty W."/>
            <person name="Hahn M.W."/>
            <person name="Halligan D.L."/>
            <person name="Halpern A.L."/>
            <person name="Halter G.M."/>
            <person name="Han M.V."/>
            <person name="Heger A."/>
            <person name="Hillier L."/>
            <person name="Hinrichs A.S."/>
            <person name="Holmes I."/>
            <person name="Hoskins R.A."/>
            <person name="Hubisz M.J."/>
            <person name="Hultmark D."/>
            <person name="Huntley M.A."/>
            <person name="Jaffe D.B."/>
            <person name="Jagadeeshan S."/>
            <person name="Jeck W.R."/>
            <person name="Johnson J."/>
            <person name="Jones C.D."/>
            <person name="Jordan W.C."/>
            <person name="Karpen G.H."/>
            <person name="Kataoka E."/>
            <person name="Keightley P.D."/>
            <person name="Kheradpour P."/>
            <person name="Kirkness E.F."/>
            <person name="Koerich L.B."/>
            <person name="Kristiansen K."/>
            <person name="Kudrna D."/>
            <person name="Kulathinal R.J."/>
            <person name="Kumar S."/>
            <person name="Kwok R."/>
            <person name="Lander E."/>
            <person name="Langley C.H."/>
            <person name="Lapoint R."/>
            <person name="Lazzaro B.P."/>
            <person name="Lee S.J."/>
            <person name="Levesque L."/>
            <person name="Li R."/>
            <person name="Lin C.F."/>
            <person name="Lin M.F."/>
            <person name="Lindblad-Toh K."/>
            <person name="Llopart A."/>
            <person name="Long M."/>
            <person name="Low L."/>
            <person name="Lozovsky E."/>
            <person name="Lu J."/>
            <person name="Luo M."/>
            <person name="Machado C.A."/>
            <person name="Makalowski W."/>
            <person name="Marzo M."/>
            <person name="Matsuda M."/>
            <person name="Matzkin L."/>
            <person name="McAllister B."/>
            <person name="McBride C.S."/>
            <person name="McKernan B."/>
            <person name="McKernan K."/>
            <person name="Mendez-Lago M."/>
            <person name="Minx P."/>
            <person name="Mollenhauer M.U."/>
            <person name="Montooth K."/>
            <person name="Mount S.M."/>
            <person name="Mu X."/>
            <person name="Myers E."/>
            <person name="Negre B."/>
            <person name="Newfeld S."/>
            <person name="Nielsen R."/>
            <person name="Noor M.A."/>
            <person name="O'Grady P."/>
            <person name="Pachter L."/>
            <person name="Papaceit M."/>
            <person name="Parisi M.J."/>
            <person name="Parisi M."/>
            <person name="Parts L."/>
            <person name="Pedersen J.S."/>
            <person name="Pesole G."/>
            <person name="Phillippy A.M."/>
            <person name="Ponting C.P."/>
            <person name="Pop M."/>
            <person name="Porcelli D."/>
            <person name="Powell J.R."/>
            <person name="Prohaska S."/>
            <person name="Pruitt K."/>
            <person name="Puig M."/>
            <person name="Quesneville H."/>
            <person name="Ram K.R."/>
            <person name="Rand D."/>
            <person name="Rasmussen M.D."/>
            <person name="Reed L.K."/>
            <person name="Reenan R."/>
            <person name="Reily A."/>
            <person name="Remington K.A."/>
            <person name="Rieger T.T."/>
            <person name="Ritchie M.G."/>
            <person name="Robin C."/>
            <person name="Rogers Y.H."/>
            <person name="Rohde C."/>
            <person name="Rozas J."/>
            <person name="Rubenfield M.J."/>
            <person name="Ruiz A."/>
            <person name="Russo S."/>
            <person name="Salzberg S.L."/>
            <person name="Sanchez-Gracia A."/>
            <person name="Saranga D.J."/>
            <person name="Sato H."/>
            <person name="Schaeffer S.W."/>
            <person name="Schatz M.C."/>
            <person name="Schlenke T."/>
            <person name="Schwartz R."/>
            <person name="Segarra C."/>
            <person name="Singh R.S."/>
            <person name="Sirot L."/>
            <person name="Sirota M."/>
            <person name="Sisneros N.B."/>
            <person name="Smith C.D."/>
            <person name="Smith T.F."/>
            <person name="Spieth J."/>
            <person name="Stage D.E."/>
            <person name="Stark A."/>
            <person name="Stephan W."/>
            <person name="Strausberg R.L."/>
            <person name="Strempel S."/>
            <person name="Sturgill D."/>
            <person name="Sutton G."/>
            <person name="Sutton G.G."/>
            <person name="Tao W."/>
            <person name="Teichmann S."/>
            <person name="Tobari Y.N."/>
            <person name="Tomimura Y."/>
            <person name="Tsolas J.M."/>
            <person name="Valente V.L."/>
            <person name="Venter E."/>
            <person name="Venter J.C."/>
            <person name="Vicario S."/>
            <person name="Vieira F.G."/>
            <person name="Vilella A.J."/>
            <person name="Villasante A."/>
            <person name="Walenz B."/>
            <person name="Wang J."/>
            <person name="Wasserman M."/>
            <person name="Watts T."/>
            <person name="Wilson D."/>
            <person name="Wilson R.K."/>
            <person name="Wing R.A."/>
            <person name="Wolfner M.F."/>
            <person name="Wong A."/>
            <person name="Wong G.K."/>
            <person name="Wu C.I."/>
            <person name="Wu G."/>
            <person name="Yamamoto D."/>
            <person name="Yang H.P."/>
            <person name="Yang S.P."/>
            <person name="Yorke J.A."/>
            <person name="Yoshida K."/>
            <person name="Zdobnov E."/>
            <person name="Zhang P."/>
            <person name="Zhang Y."/>
            <person name="Zimin A.V."/>
            <person name="Baldwin J."/>
            <person name="Abdouelleil A."/>
            <person name="Abdulkadir J."/>
            <person name="Abebe A."/>
            <person name="Abera B."/>
            <person name="Abreu J."/>
            <person name="Acer S.C."/>
            <person name="Aftuck L."/>
            <person name="Alexander A."/>
            <person name="An P."/>
            <person name="Anderson E."/>
            <person name="Anderson S."/>
            <person name="Arachi H."/>
            <person name="Azer M."/>
            <person name="Bachantsang P."/>
            <person name="Barry A."/>
            <person name="Bayul T."/>
            <person name="Berlin A."/>
            <person name="Bessette D."/>
            <person name="Bloom T."/>
            <person name="Blye J."/>
            <person name="Boguslavskiy L."/>
            <person name="Bonnet C."/>
            <person name="Boukhgalter B."/>
            <person name="Bourzgui I."/>
            <person name="Brown A."/>
            <person name="Cahill P."/>
            <person name="Channer S."/>
            <person name="Cheshatsang Y."/>
            <person name="Chuda L."/>
            <person name="Citroen M."/>
            <person name="Collymore A."/>
            <person name="Cooke P."/>
            <person name="Costello M."/>
            <person name="D'Aco K."/>
            <person name="Daza R."/>
            <person name="De Haan G."/>
            <person name="DeGray S."/>
            <person name="DeMaso C."/>
            <person name="Dhargay N."/>
            <person name="Dooley K."/>
            <person name="Dooley E."/>
            <person name="Doricent M."/>
            <person name="Dorje P."/>
            <person name="Dorjee K."/>
            <person name="Dupes A."/>
            <person name="Elong R."/>
            <person name="Falk J."/>
            <person name="Farina A."/>
            <person name="Faro S."/>
            <person name="Ferguson D."/>
            <person name="Fisher S."/>
            <person name="Foley C.D."/>
            <person name="Franke A."/>
            <person name="Friedrich D."/>
            <person name="Gadbois L."/>
            <person name="Gearin G."/>
            <person name="Gearin C.R."/>
            <person name="Giannoukos G."/>
            <person name="Goode T."/>
            <person name="Graham J."/>
            <person name="Grandbois E."/>
            <person name="Grewal S."/>
            <person name="Gyaltsen K."/>
            <person name="Hafez N."/>
            <person name="Hagos B."/>
            <person name="Hall J."/>
            <person name="Henson C."/>
            <person name="Hollinger A."/>
            <person name="Honan T."/>
            <person name="Huard M.D."/>
            <person name="Hughes L."/>
            <person name="Hurhula B."/>
            <person name="Husby M.E."/>
            <person name="Kamat A."/>
            <person name="Kanga B."/>
            <person name="Kashin S."/>
            <person name="Khazanovich D."/>
            <person name="Kisner P."/>
            <person name="Lance K."/>
            <person name="Lara M."/>
            <person name="Lee W."/>
            <person name="Lennon N."/>
            <person name="Letendre F."/>
            <person name="LeVine R."/>
            <person name="Lipovsky A."/>
            <person name="Liu X."/>
            <person name="Liu J."/>
            <person name="Liu S."/>
            <person name="Lokyitsang T."/>
            <person name="Lokyitsang Y."/>
            <person name="Lubonja R."/>
            <person name="Lui A."/>
            <person name="MacDonald P."/>
            <person name="Magnisalis V."/>
            <person name="Maru K."/>
            <person name="Matthews C."/>
            <person name="McCusker W."/>
            <person name="McDonough S."/>
            <person name="Mehta T."/>
            <person name="Meldrim J."/>
            <person name="Meneus L."/>
            <person name="Mihai O."/>
            <person name="Mihalev A."/>
            <person name="Mihova T."/>
            <person name="Mittelman R."/>
            <person name="Mlenga V."/>
            <person name="Montmayeur A."/>
            <person name="Mulrain L."/>
            <person name="Navidi A."/>
            <person name="Naylor J."/>
            <person name="Negash T."/>
            <person name="Nguyen T."/>
            <person name="Nguyen N."/>
            <person name="Nicol R."/>
            <person name="Norbu C."/>
            <person name="Norbu N."/>
            <person name="Novod N."/>
            <person name="O'Neill B."/>
            <person name="Osman S."/>
            <person name="Markiewicz E."/>
            <person name="Oyono O.L."/>
            <person name="Patti C."/>
            <person name="Phunkhang P."/>
            <person name="Pierre F."/>
            <person name="Priest M."/>
            <person name="Raghuraman S."/>
            <person name="Rege F."/>
            <person name="Reyes R."/>
            <person name="Rise C."/>
            <person name="Rogov P."/>
            <person name="Ross K."/>
            <person name="Ryan E."/>
            <person name="Settipalli S."/>
            <person name="Shea T."/>
            <person name="Sherpa N."/>
            <person name="Shi L."/>
            <person name="Shih D."/>
            <person name="Sparrow T."/>
            <person name="Spaulding J."/>
            <person name="Stalker J."/>
            <person name="Stange-Thomann N."/>
            <person name="Stavropoulos S."/>
            <person name="Stone C."/>
            <person name="Strader C."/>
            <person name="Tesfaye S."/>
            <person name="Thomson T."/>
            <person name="Thoulutsang Y."/>
            <person name="Thoulutsang D."/>
            <person name="Topham K."/>
            <person name="Topping I."/>
            <person name="Tsamla T."/>
            <person name="Vassiliev H."/>
            <person name="Vo A."/>
            <person name="Wangchuk T."/>
            <person name="Wangdi T."/>
            <person name="Weiand M."/>
            <person name="Wilkinson J."/>
            <person name="Wilson A."/>
            <person name="Yadav S."/>
            <person name="Young G."/>
            <person name="Yu Q."/>
            <person name="Zembek L."/>
            <person name="Zhong D."/>
            <person name="Zimmer A."/>
            <person name="Zwirko Z."/>
            <person name="Jaffe D.B."/>
            <person name="Alvarez P."/>
            <person name="Brockman W."/>
            <person name="Butler J."/>
            <person name="Chin C."/>
            <person name="Gnerre S."/>
            <person name="Grabherr M."/>
            <person name="Kleber M."/>
            <person name="Mauceli E."/>
            <person name="MacCallum I."/>
        </authorList>
    </citation>
    <scope>NUCLEOTIDE SEQUENCE [LARGE SCALE GENOMIC DNA]</scope>
    <source>
        <strain evidence="7">MSH-3 / Tucson 14011-0111.49</strain>
    </source>
</reference>
<name>B4G2C5_DROPE</name>
<dbReference type="Proteomes" id="UP000008744">
    <property type="component" value="Unassembled WGS sequence"/>
</dbReference>
<dbReference type="eggNOG" id="KOG2763">
    <property type="taxonomic scope" value="Eukaryota"/>
</dbReference>
<gene>
    <name evidence="6" type="primary">Dper\GL23636</name>
    <name evidence="6" type="ORF">Dper_GL23636</name>
</gene>
<feature type="domain" description="HotDog ACOT-type" evidence="5">
    <location>
        <begin position="107"/>
        <end position="230"/>
    </location>
</feature>
<dbReference type="AlphaFoldDB" id="B4G2C5"/>
<evidence type="ECO:0000256" key="1">
    <source>
        <dbReference type="ARBA" id="ARBA00010458"/>
    </source>
</evidence>
<dbReference type="Gene3D" id="3.10.129.10">
    <property type="entry name" value="Hotdog Thioesterase"/>
    <property type="match status" value="2"/>
</dbReference>
<dbReference type="PROSITE" id="PS51770">
    <property type="entry name" value="HOTDOG_ACOT"/>
    <property type="match status" value="2"/>
</dbReference>
<accession>B4G2C5</accession>
<dbReference type="GO" id="GO:0005739">
    <property type="term" value="C:mitochondrion"/>
    <property type="evidence" value="ECO:0007669"/>
    <property type="project" value="TreeGrafter"/>
</dbReference>
<dbReference type="OrthoDB" id="331699at2759"/>
<comment type="similarity">
    <text evidence="1">Belongs to the acyl coenzyme A hydrolase family.</text>
</comment>
<protein>
    <submittedName>
        <fullName evidence="6">GL23636</fullName>
    </submittedName>
</protein>
<keyword evidence="3" id="KW-0378">Hydrolase</keyword>
<evidence type="ECO:0000313" key="6">
    <source>
        <dbReference type="EMBL" id="EDW23970.1"/>
    </source>
</evidence>
<evidence type="ECO:0000259" key="5">
    <source>
        <dbReference type="PROSITE" id="PS51770"/>
    </source>
</evidence>
<dbReference type="GO" id="GO:0006637">
    <property type="term" value="P:acyl-CoA metabolic process"/>
    <property type="evidence" value="ECO:0007669"/>
    <property type="project" value="TreeGrafter"/>
</dbReference>
<evidence type="ECO:0000256" key="4">
    <source>
        <dbReference type="ARBA" id="ARBA00022946"/>
    </source>
</evidence>